<dbReference type="InterPro" id="IPR035093">
    <property type="entry name" value="RelE/ParE_toxin_dom_sf"/>
</dbReference>
<protein>
    <submittedName>
        <fullName evidence="3">Type II toxin-antitoxin system RelE/ParE family toxin</fullName>
    </submittedName>
</protein>
<reference evidence="3 4" key="1">
    <citation type="submission" date="2023-01" db="EMBL/GenBank/DDBJ databases">
        <title>Novel species of the genus Asticcacaulis isolated from rivers.</title>
        <authorList>
            <person name="Lu H."/>
        </authorList>
    </citation>
    <scope>NUCLEOTIDE SEQUENCE [LARGE SCALE GENOMIC DNA]</scope>
    <source>
        <strain evidence="3 4">BYS171W</strain>
    </source>
</reference>
<organism evidence="3 4">
    <name type="scientific">Asticcacaulis aquaticus</name>
    <dbReference type="NCBI Taxonomy" id="2984212"/>
    <lineage>
        <taxon>Bacteria</taxon>
        <taxon>Pseudomonadati</taxon>
        <taxon>Pseudomonadota</taxon>
        <taxon>Alphaproteobacteria</taxon>
        <taxon>Caulobacterales</taxon>
        <taxon>Caulobacteraceae</taxon>
        <taxon>Asticcacaulis</taxon>
    </lineage>
</organism>
<proteinExistence type="inferred from homology"/>
<dbReference type="Pfam" id="PF05016">
    <property type="entry name" value="ParE_toxin"/>
    <property type="match status" value="1"/>
</dbReference>
<keyword evidence="4" id="KW-1185">Reference proteome</keyword>
<comment type="similarity">
    <text evidence="1">Belongs to the RelE toxin family.</text>
</comment>
<evidence type="ECO:0000256" key="1">
    <source>
        <dbReference type="ARBA" id="ARBA00006226"/>
    </source>
</evidence>
<evidence type="ECO:0000313" key="4">
    <source>
        <dbReference type="Proteomes" id="UP001214854"/>
    </source>
</evidence>
<evidence type="ECO:0000313" key="3">
    <source>
        <dbReference type="EMBL" id="MDC7681899.1"/>
    </source>
</evidence>
<dbReference type="RefSeq" id="WP_272746414.1">
    <property type="nucleotide sequence ID" value="NZ_JAQQKX010000001.1"/>
</dbReference>
<dbReference type="Proteomes" id="UP001214854">
    <property type="component" value="Unassembled WGS sequence"/>
</dbReference>
<keyword evidence="2" id="KW-1277">Toxin-antitoxin system</keyword>
<gene>
    <name evidence="3" type="ORF">PQU92_01335</name>
</gene>
<evidence type="ECO:0000256" key="2">
    <source>
        <dbReference type="ARBA" id="ARBA00022649"/>
    </source>
</evidence>
<dbReference type="EMBL" id="JAQQKX010000001">
    <property type="protein sequence ID" value="MDC7681899.1"/>
    <property type="molecule type" value="Genomic_DNA"/>
</dbReference>
<dbReference type="PANTHER" id="PTHR33755">
    <property type="entry name" value="TOXIN PARE1-RELATED"/>
    <property type="match status" value="1"/>
</dbReference>
<dbReference type="PANTHER" id="PTHR33755:SF8">
    <property type="entry name" value="TOXIN PARE2"/>
    <property type="match status" value="1"/>
</dbReference>
<dbReference type="InterPro" id="IPR007712">
    <property type="entry name" value="RelE/ParE_toxin"/>
</dbReference>
<dbReference type="InterPro" id="IPR051803">
    <property type="entry name" value="TA_system_RelE-like_toxin"/>
</dbReference>
<comment type="caution">
    <text evidence="3">The sequence shown here is derived from an EMBL/GenBank/DDBJ whole genome shotgun (WGS) entry which is preliminary data.</text>
</comment>
<name>A0ABT5HPD1_9CAUL</name>
<sequence length="99" mass="11796">MTAVSFEFTPVARLEVMAASRWYAAKNSELALRFNRHVTEELQKICRNPQRYAEVRPGIRRAHLPDFPYNLYYWLDSDILFVIAILHTRRDPSIWQNRS</sequence>
<accession>A0ABT5HPD1</accession>
<dbReference type="Gene3D" id="3.30.2310.20">
    <property type="entry name" value="RelE-like"/>
    <property type="match status" value="1"/>
</dbReference>